<protein>
    <recommendedName>
        <fullName evidence="2">Peptidase S53 domain-containing protein</fullName>
    </recommendedName>
</protein>
<dbReference type="CDD" id="cd04056">
    <property type="entry name" value="Peptidases_S53"/>
    <property type="match status" value="1"/>
</dbReference>
<feature type="active site" description="Charge relay system" evidence="1">
    <location>
        <position position="295"/>
    </location>
</feature>
<dbReference type="InterPro" id="IPR036852">
    <property type="entry name" value="Peptidase_S8/S53_dom_sf"/>
</dbReference>
<accession>A0A512NJL5</accession>
<comment type="caution">
    <text evidence="3">The sequence shown here is derived from an EMBL/GenBank/DDBJ whole genome shotgun (WGS) entry which is preliminary data.</text>
</comment>
<keyword evidence="1" id="KW-0479">Metal-binding</keyword>
<dbReference type="RefSeq" id="WP_147154506.1">
    <property type="nucleotide sequence ID" value="NZ_BKAJ01000120.1"/>
</dbReference>
<dbReference type="EMBL" id="BKAJ01000120">
    <property type="protein sequence ID" value="GEP59147.1"/>
    <property type="molecule type" value="Genomic_DNA"/>
</dbReference>
<dbReference type="GO" id="GO:0046872">
    <property type="term" value="F:metal ion binding"/>
    <property type="evidence" value="ECO:0007669"/>
    <property type="project" value="UniProtKB-UniRule"/>
</dbReference>
<keyword evidence="1" id="KW-0720">Serine protease</keyword>
<dbReference type="PANTHER" id="PTHR14218">
    <property type="entry name" value="PROTEASE S8 TRIPEPTIDYL PEPTIDASE I CLN2"/>
    <property type="match status" value="1"/>
</dbReference>
<feature type="active site" description="Charge relay system" evidence="1">
    <location>
        <position position="556"/>
    </location>
</feature>
<evidence type="ECO:0000313" key="4">
    <source>
        <dbReference type="Proteomes" id="UP000321058"/>
    </source>
</evidence>
<dbReference type="PROSITE" id="PS51695">
    <property type="entry name" value="SEDOLISIN"/>
    <property type="match status" value="1"/>
</dbReference>
<dbReference type="GO" id="GO:0004252">
    <property type="term" value="F:serine-type endopeptidase activity"/>
    <property type="evidence" value="ECO:0007669"/>
    <property type="project" value="UniProtKB-UniRule"/>
</dbReference>
<feature type="binding site" evidence="1">
    <location>
        <position position="638"/>
    </location>
    <ligand>
        <name>Ca(2+)</name>
        <dbReference type="ChEBI" id="CHEBI:29108"/>
    </ligand>
</feature>
<sequence length="959" mass="100069">MARVTLTNSTYLDLTSYHTTTATTVAEAYQIQGAPVPSDMTLNVALILPRANDPTALLQSNWATRQTTLQQLEDNGTLWSTYGADPAAYAAAQAELTALGIPLLGNAAGSDGYISSVESRTIWVQLTPQHFTDLFGKTLYGAGAYLQYWEGELSLPDTIGATGIWFDSQPLWGTYPATPNDLSRGAAVHPTDGPLSIGNALLAAGRESSAYAGEMANWFYNFPLTGIDVPTATVGLVESGTGDVMQPGLTRTFQEALNLFRERAGLSTPGDYYVVANNGQDYTEPMGNPGERTLDVAVVTSANPNSTMGLYAGSGFGNHATSNSVTAYQAAFWDQVNNPAVVSSSFGIFQQAAPGSPFASAIRELFIDAALRNISVFVANNDWGSSYNFTNGIANQNIVLSSAYAVMVGGTSITTLAAAPHDHTVEALYGLAVAGDLATLWQLMEGGLMTLPSGVAGSEAVRTLLIEAVWNTYAISGHTIDPAIDDVGAGDGGVDVTQPTPSYQTAFGLTPTSVNHSPWGGTGRGAPDVAADAGGNMWYTTPQTNMLGLAVADGTSAATPMWASLVAQIDTIFEDQGLPNLGYMNDLLYIAAAIAPASFNDVTFGNNVTSYRLGGHIDSDGTAITLTGFGYEAGAGYDLTSGLGTPNGTLLARALTAIAHSQMSFGTSPDMLDADGGGWQSGADQSLMFQAMSASGAAIDIGLGAGGFDFGTNASGAYAWTNRLAQQSLQSDFDPNLVRLFDKQAQGWIGQSVVASGQDVSVSINGGSAQAIQGTLSSPFGFADFVSDDGAVRVARAVAVAETAGGADDQIAVVRVRQNGENDLSLIFYRVDDLAGTIDGKRPGHEAYAAAADARAYQLAQGGTSLGGPGYGNYEQAALVGVDAGDFIAMKLTNQTTGAFFWAFAHANEQVNSQSVGHLWNYGLNTWGWEDTYGGGDRDFNDLIVQLDFTSASGQGWLM</sequence>
<feature type="binding site" evidence="1">
    <location>
        <position position="636"/>
    </location>
    <ligand>
        <name>Ca(2+)</name>
        <dbReference type="ChEBI" id="CHEBI:29108"/>
    </ligand>
</feature>
<dbReference type="Proteomes" id="UP000321058">
    <property type="component" value="Unassembled WGS sequence"/>
</dbReference>
<dbReference type="OrthoDB" id="7374253at2"/>
<keyword evidence="1" id="KW-0106">Calcium</keyword>
<dbReference type="Gene3D" id="3.40.50.200">
    <property type="entry name" value="Peptidase S8/S53 domain"/>
    <property type="match status" value="1"/>
</dbReference>
<evidence type="ECO:0000259" key="2">
    <source>
        <dbReference type="PROSITE" id="PS51695"/>
    </source>
</evidence>
<evidence type="ECO:0000313" key="3">
    <source>
        <dbReference type="EMBL" id="GEP59147.1"/>
    </source>
</evidence>
<dbReference type="AlphaFoldDB" id="A0A512NJL5"/>
<keyword evidence="4" id="KW-1185">Reference proteome</keyword>
<dbReference type="InterPro" id="IPR050819">
    <property type="entry name" value="Tripeptidyl-peptidase_I"/>
</dbReference>
<feature type="active site" description="Charge relay system" evidence="1">
    <location>
        <position position="291"/>
    </location>
</feature>
<proteinExistence type="predicted"/>
<dbReference type="GO" id="GO:0008240">
    <property type="term" value="F:tripeptidyl-peptidase activity"/>
    <property type="evidence" value="ECO:0007669"/>
    <property type="project" value="TreeGrafter"/>
</dbReference>
<name>A0A512NJL5_9HYPH</name>
<evidence type="ECO:0000256" key="1">
    <source>
        <dbReference type="PROSITE-ProRule" id="PRU01032"/>
    </source>
</evidence>
<keyword evidence="1" id="KW-0378">Hydrolase</keyword>
<organism evidence="3 4">
    <name type="scientific">Reyranella soli</name>
    <dbReference type="NCBI Taxonomy" id="1230389"/>
    <lineage>
        <taxon>Bacteria</taxon>
        <taxon>Pseudomonadati</taxon>
        <taxon>Pseudomonadota</taxon>
        <taxon>Alphaproteobacteria</taxon>
        <taxon>Hyphomicrobiales</taxon>
        <taxon>Reyranellaceae</taxon>
        <taxon>Reyranella</taxon>
    </lineage>
</organism>
<comment type="cofactor">
    <cofactor evidence="1">
        <name>Ca(2+)</name>
        <dbReference type="ChEBI" id="CHEBI:29108"/>
    </cofactor>
    <text evidence="1">Binds 1 Ca(2+) ion per subunit.</text>
</comment>
<gene>
    <name evidence="3" type="ORF">RSO01_63130</name>
</gene>
<feature type="domain" description="Peptidase S53" evidence="2">
    <location>
        <begin position="210"/>
        <end position="658"/>
    </location>
</feature>
<keyword evidence="1" id="KW-0645">Protease</keyword>
<reference evidence="3 4" key="1">
    <citation type="submission" date="2019-07" db="EMBL/GenBank/DDBJ databases">
        <title>Whole genome shotgun sequence of Reyranella soli NBRC 108950.</title>
        <authorList>
            <person name="Hosoyama A."/>
            <person name="Uohara A."/>
            <person name="Ohji S."/>
            <person name="Ichikawa N."/>
        </authorList>
    </citation>
    <scope>NUCLEOTIDE SEQUENCE [LARGE SCALE GENOMIC DNA]</scope>
    <source>
        <strain evidence="3 4">NBRC 108950</strain>
    </source>
</reference>
<dbReference type="PANTHER" id="PTHR14218:SF15">
    <property type="entry name" value="TRIPEPTIDYL-PEPTIDASE 1"/>
    <property type="match status" value="1"/>
</dbReference>
<feature type="binding site" evidence="1">
    <location>
        <position position="601"/>
    </location>
    <ligand>
        <name>Ca(2+)</name>
        <dbReference type="ChEBI" id="CHEBI:29108"/>
    </ligand>
</feature>
<feature type="binding site" evidence="1">
    <location>
        <position position="602"/>
    </location>
    <ligand>
        <name>Ca(2+)</name>
        <dbReference type="ChEBI" id="CHEBI:29108"/>
    </ligand>
</feature>
<dbReference type="Pfam" id="PF13448">
    <property type="entry name" value="DUF4114"/>
    <property type="match status" value="1"/>
</dbReference>
<dbReference type="GO" id="GO:0006508">
    <property type="term" value="P:proteolysis"/>
    <property type="evidence" value="ECO:0007669"/>
    <property type="project" value="UniProtKB-KW"/>
</dbReference>
<dbReference type="InterPro" id="IPR025193">
    <property type="entry name" value="DUF4114"/>
</dbReference>
<dbReference type="InterPro" id="IPR030400">
    <property type="entry name" value="Sedolisin_dom"/>
</dbReference>
<dbReference type="SUPFAM" id="SSF52743">
    <property type="entry name" value="Subtilisin-like"/>
    <property type="match status" value="1"/>
</dbReference>